<dbReference type="OMA" id="HERCTIG"/>
<evidence type="ECO:0000313" key="12">
    <source>
        <dbReference type="EnsemblPlants" id="Kaladp0011s0957.1.v1.1"/>
    </source>
</evidence>
<organism evidence="12 13">
    <name type="scientific">Kalanchoe fedtschenkoi</name>
    <name type="common">Lavender scallops</name>
    <name type="synonym">South American air plant</name>
    <dbReference type="NCBI Taxonomy" id="63787"/>
    <lineage>
        <taxon>Eukaryota</taxon>
        <taxon>Viridiplantae</taxon>
        <taxon>Streptophyta</taxon>
        <taxon>Embryophyta</taxon>
        <taxon>Tracheophyta</taxon>
        <taxon>Spermatophyta</taxon>
        <taxon>Magnoliopsida</taxon>
        <taxon>eudicotyledons</taxon>
        <taxon>Gunneridae</taxon>
        <taxon>Pentapetalae</taxon>
        <taxon>Saxifragales</taxon>
        <taxon>Crassulaceae</taxon>
        <taxon>Kalanchoe</taxon>
    </lineage>
</organism>
<evidence type="ECO:0000259" key="11">
    <source>
        <dbReference type="PROSITE" id="PS51017"/>
    </source>
</evidence>
<evidence type="ECO:0000256" key="3">
    <source>
        <dbReference type="ARBA" id="ARBA00022723"/>
    </source>
</evidence>
<sequence>MSHHFFFLHSSFIFISISIRARCLFLALFLSRFSFLSRAFVFTSAKSDPNPFTPQRGVERFFRKAPPFSARRASTSYITLSEAKDARKLPYLPFCQTRIAFIFFKKCSSGRDSVISIMGYKCDFCCNRSSVVYCRSDDACLCLDCDTSVHAANSLSRRHSRTLVCQRCHAQPAALQCIEERVSLCQSCDWTGHDASTSGAAHKRRNIKFYSDCPSAAELQSMWSYDSESVSVSGSISIGEHEMGLMSIADGNVKQAKPSTTEVDQLCNVNPDQVWNSSAQDLDSSFSNASHETEIVNTPQPKLSFLEAINPTGDDDLFVDFDMDESELNLENYEELFRVNFSQSEELLENGGIDSLFEPRNKSLTELNCHRTLASQKVASAAQPGCSKALSVDSMMTSKTEPVIHFKQRQSSSTLSFSGDGGGDFIDCGTSSMISLGEHPWCPSFQESPSPSTNRSKAVLRYKEKKKMRKFEKTVRYVSRKERADIRKRVKGRFVKAGETYDYDPLSQTKSC</sequence>
<name>A0A7N0RJU4_KALFE</name>
<keyword evidence="3" id="KW-0479">Metal-binding</keyword>
<keyword evidence="7 9" id="KW-0539">Nucleus</keyword>
<evidence type="ECO:0000256" key="6">
    <source>
        <dbReference type="ARBA" id="ARBA00022833"/>
    </source>
</evidence>
<dbReference type="SMART" id="SM00336">
    <property type="entry name" value="BBOX"/>
    <property type="match status" value="1"/>
</dbReference>
<dbReference type="CDD" id="cd19821">
    <property type="entry name" value="Bbox1_BBX-like"/>
    <property type="match status" value="2"/>
</dbReference>
<keyword evidence="6" id="KW-0862">Zinc</keyword>
<dbReference type="PROSITE" id="PS50119">
    <property type="entry name" value="ZF_BBOX"/>
    <property type="match status" value="2"/>
</dbReference>
<evidence type="ECO:0000256" key="7">
    <source>
        <dbReference type="ARBA" id="ARBA00023242"/>
    </source>
</evidence>
<evidence type="ECO:0000256" key="1">
    <source>
        <dbReference type="ARBA" id="ARBA00004123"/>
    </source>
</evidence>
<dbReference type="PANTHER" id="PTHR31717">
    <property type="entry name" value="ZINC FINGER PROTEIN CONSTANS-LIKE 10"/>
    <property type="match status" value="1"/>
</dbReference>
<dbReference type="AlphaFoldDB" id="A0A7N0RJU4"/>
<evidence type="ECO:0000256" key="5">
    <source>
        <dbReference type="ARBA" id="ARBA00022771"/>
    </source>
</evidence>
<dbReference type="GO" id="GO:0006355">
    <property type="term" value="P:regulation of DNA-templated transcription"/>
    <property type="evidence" value="ECO:0007669"/>
    <property type="project" value="UniProtKB-ARBA"/>
</dbReference>
<dbReference type="InterPro" id="IPR000315">
    <property type="entry name" value="Znf_B-box"/>
</dbReference>
<dbReference type="InterPro" id="IPR049808">
    <property type="entry name" value="CONSTANS-like_Bbox1"/>
</dbReference>
<feature type="domain" description="CCT" evidence="11">
    <location>
        <begin position="455"/>
        <end position="497"/>
    </location>
</feature>
<dbReference type="GO" id="GO:0005634">
    <property type="term" value="C:nucleus"/>
    <property type="evidence" value="ECO:0007669"/>
    <property type="project" value="UniProtKB-SubCell"/>
</dbReference>
<dbReference type="GO" id="GO:0008270">
    <property type="term" value="F:zinc ion binding"/>
    <property type="evidence" value="ECO:0007669"/>
    <property type="project" value="UniProtKB-KW"/>
</dbReference>
<dbReference type="Gramene" id="Kaladp0011s0957.1.v1.1">
    <property type="protein sequence ID" value="Kaladp0011s0957.1.v1.1"/>
    <property type="gene ID" value="Kaladp0011s0957.v1.1"/>
</dbReference>
<accession>A0A7N0RJU4</accession>
<dbReference type="EnsemblPlants" id="Kaladp0011s0957.1.v1.1">
    <property type="protein sequence ID" value="Kaladp0011s0957.1.v1.1"/>
    <property type="gene ID" value="Kaladp0011s0957.v1.1"/>
</dbReference>
<dbReference type="PROSITE" id="PS51017">
    <property type="entry name" value="CCT"/>
    <property type="match status" value="1"/>
</dbReference>
<keyword evidence="13" id="KW-1185">Reference proteome</keyword>
<proteinExistence type="inferred from homology"/>
<evidence type="ECO:0000256" key="8">
    <source>
        <dbReference type="PROSITE-ProRule" id="PRU00024"/>
    </source>
</evidence>
<feature type="domain" description="B box-type" evidence="10">
    <location>
        <begin position="160"/>
        <end position="207"/>
    </location>
</feature>
<reference evidence="12" key="1">
    <citation type="submission" date="2021-01" db="UniProtKB">
        <authorList>
            <consortium name="EnsemblPlants"/>
        </authorList>
    </citation>
    <scope>IDENTIFICATION</scope>
</reference>
<evidence type="ECO:0000256" key="4">
    <source>
        <dbReference type="ARBA" id="ARBA00022737"/>
    </source>
</evidence>
<dbReference type="Proteomes" id="UP000594263">
    <property type="component" value="Unplaced"/>
</dbReference>
<evidence type="ECO:0000256" key="9">
    <source>
        <dbReference type="PROSITE-ProRule" id="PRU00357"/>
    </source>
</evidence>
<protein>
    <submittedName>
        <fullName evidence="12">Uncharacterized protein</fullName>
    </submittedName>
</protein>
<comment type="similarity">
    <text evidence="2">Belongs to the CONSTANS family.</text>
</comment>
<evidence type="ECO:0000259" key="10">
    <source>
        <dbReference type="PROSITE" id="PS50119"/>
    </source>
</evidence>
<evidence type="ECO:0000256" key="2">
    <source>
        <dbReference type="ARBA" id="ARBA00010024"/>
    </source>
</evidence>
<comment type="subcellular location">
    <subcellularLocation>
        <location evidence="1 9">Nucleus</location>
    </subcellularLocation>
</comment>
<dbReference type="PANTHER" id="PTHR31717:SF131">
    <property type="entry name" value="ZINC FINGER PROTEIN CONSTANS-LIKE 9"/>
    <property type="match status" value="1"/>
</dbReference>
<keyword evidence="5 8" id="KW-0863">Zinc-finger</keyword>
<feature type="domain" description="B box-type" evidence="10">
    <location>
        <begin position="122"/>
        <end position="164"/>
    </location>
</feature>
<dbReference type="InterPro" id="IPR010402">
    <property type="entry name" value="CCT_domain"/>
</dbReference>
<evidence type="ECO:0000313" key="13">
    <source>
        <dbReference type="Proteomes" id="UP000594263"/>
    </source>
</evidence>
<keyword evidence="4" id="KW-0677">Repeat</keyword>
<dbReference type="Pfam" id="PF06203">
    <property type="entry name" value="CCT"/>
    <property type="match status" value="1"/>
</dbReference>